<evidence type="ECO:0000256" key="3">
    <source>
        <dbReference type="ARBA" id="ARBA00007204"/>
    </source>
</evidence>
<dbReference type="SUPFAM" id="SSF81415">
    <property type="entry name" value="Mitochondrial cytochrome c oxidase subunit VIc"/>
    <property type="match status" value="1"/>
</dbReference>
<evidence type="ECO:0000256" key="6">
    <source>
        <dbReference type="ARBA" id="ARBA00022989"/>
    </source>
</evidence>
<comment type="subcellular location">
    <subcellularLocation>
        <location evidence="1">Mitochondrion inner membrane</location>
        <topology evidence="1">Single-pass membrane protein</topology>
    </subcellularLocation>
</comment>
<evidence type="ECO:0000256" key="4">
    <source>
        <dbReference type="ARBA" id="ARBA00022692"/>
    </source>
</evidence>
<dbReference type="InterPro" id="IPR037169">
    <property type="entry name" value="Cytochrome_c_oxidase_VIc_sf"/>
</dbReference>
<feature type="transmembrane region" description="Helical" evidence="9">
    <location>
        <begin position="22"/>
        <end position="40"/>
    </location>
</feature>
<keyword evidence="11" id="KW-1185">Reference proteome</keyword>
<feature type="non-terminal residue" evidence="10">
    <location>
        <position position="1"/>
    </location>
</feature>
<organism evidence="10 11">
    <name type="scientific">Acromyrmex insinuator</name>
    <dbReference type="NCBI Taxonomy" id="230686"/>
    <lineage>
        <taxon>Eukaryota</taxon>
        <taxon>Metazoa</taxon>
        <taxon>Ecdysozoa</taxon>
        <taxon>Arthropoda</taxon>
        <taxon>Hexapoda</taxon>
        <taxon>Insecta</taxon>
        <taxon>Pterygota</taxon>
        <taxon>Neoptera</taxon>
        <taxon>Endopterygota</taxon>
        <taxon>Hymenoptera</taxon>
        <taxon>Apocrita</taxon>
        <taxon>Aculeata</taxon>
        <taxon>Formicoidea</taxon>
        <taxon>Formicidae</taxon>
        <taxon>Myrmicinae</taxon>
        <taxon>Acromyrmex</taxon>
    </lineage>
</organism>
<dbReference type="Pfam" id="PF02937">
    <property type="entry name" value="COX6C"/>
    <property type="match status" value="1"/>
</dbReference>
<comment type="caution">
    <text evidence="10">The sequence shown here is derived from an EMBL/GenBank/DDBJ whole genome shotgun (WGS) entry which is preliminary data.</text>
</comment>
<dbReference type="PANTHER" id="PTHR48416">
    <property type="entry name" value="CYTOCHROME C OXIDASE SUBUNIT 6C"/>
    <property type="match status" value="1"/>
</dbReference>
<sequence>MSTPIAKPQLRGLLTAQIKKNLVSMLVISISAGLAYKILVTDKRKHRYAEFYKTYDAEKQLKIMNEAGLMQSYIPQKK</sequence>
<evidence type="ECO:0000256" key="7">
    <source>
        <dbReference type="ARBA" id="ARBA00023128"/>
    </source>
</evidence>
<dbReference type="Proteomes" id="UP000667349">
    <property type="component" value="Unassembled WGS sequence"/>
</dbReference>
<keyword evidence="6 9" id="KW-1133">Transmembrane helix</keyword>
<proteinExistence type="inferred from homology"/>
<comment type="similarity">
    <text evidence="3">Belongs to the cytochrome c oxidase subunit 6c family.</text>
</comment>
<comment type="pathway">
    <text evidence="2">Energy metabolism; oxidative phosphorylation.</text>
</comment>
<dbReference type="AlphaFoldDB" id="A0A836J8P5"/>
<dbReference type="InterPro" id="IPR051389">
    <property type="entry name" value="Cytochrome_c_oxidase_VIc"/>
</dbReference>
<evidence type="ECO:0000313" key="10">
    <source>
        <dbReference type="EMBL" id="KAG5309856.1"/>
    </source>
</evidence>
<evidence type="ECO:0000256" key="2">
    <source>
        <dbReference type="ARBA" id="ARBA00004673"/>
    </source>
</evidence>
<evidence type="ECO:0000256" key="5">
    <source>
        <dbReference type="ARBA" id="ARBA00022792"/>
    </source>
</evidence>
<evidence type="ECO:0000256" key="1">
    <source>
        <dbReference type="ARBA" id="ARBA00004434"/>
    </source>
</evidence>
<evidence type="ECO:0000256" key="9">
    <source>
        <dbReference type="SAM" id="Phobius"/>
    </source>
</evidence>
<keyword evidence="4 9" id="KW-0812">Transmembrane</keyword>
<keyword evidence="7" id="KW-0496">Mitochondrion</keyword>
<dbReference type="Gene3D" id="4.10.93.10">
    <property type="entry name" value="Mitochondrial cytochrome c oxidase subunit VIc/VIIs"/>
    <property type="match status" value="1"/>
</dbReference>
<evidence type="ECO:0000256" key="8">
    <source>
        <dbReference type="ARBA" id="ARBA00023136"/>
    </source>
</evidence>
<keyword evidence="8 9" id="KW-0472">Membrane</keyword>
<accession>A0A836J8P5</accession>
<dbReference type="GO" id="GO:0005743">
    <property type="term" value="C:mitochondrial inner membrane"/>
    <property type="evidence" value="ECO:0007669"/>
    <property type="project" value="UniProtKB-SubCell"/>
</dbReference>
<dbReference type="PANTHER" id="PTHR48416:SF1">
    <property type="entry name" value="CYTOCHROME C OXIDASE SUBUNIT 6C"/>
    <property type="match status" value="1"/>
</dbReference>
<dbReference type="InterPro" id="IPR034884">
    <property type="entry name" value="Cytochrome_c_oxidase_VIc/VIIs"/>
</dbReference>
<reference evidence="10" key="1">
    <citation type="submission" date="2020-02" db="EMBL/GenBank/DDBJ databases">
        <title>Relaxed selection underlies rapid genomic changes in the transitions from sociality to social parasitism in ants.</title>
        <authorList>
            <person name="Bi X."/>
        </authorList>
    </citation>
    <scope>NUCLEOTIDE SEQUENCE</scope>
    <source>
        <strain evidence="10">BGI-DK2013a</strain>
        <tissue evidence="10">Whole body</tissue>
    </source>
</reference>
<keyword evidence="5" id="KW-0999">Mitochondrion inner membrane</keyword>
<gene>
    <name evidence="10" type="primary">Cox6c</name>
    <name evidence="10" type="ORF">G6Z75_0010830</name>
</gene>
<evidence type="ECO:0000313" key="11">
    <source>
        <dbReference type="Proteomes" id="UP000667349"/>
    </source>
</evidence>
<protein>
    <submittedName>
        <fullName evidence="10">COX6C oxidase</fullName>
    </submittedName>
</protein>
<feature type="non-terminal residue" evidence="10">
    <location>
        <position position="78"/>
    </location>
</feature>
<dbReference type="EMBL" id="JAANHZ010000551">
    <property type="protein sequence ID" value="KAG5309856.1"/>
    <property type="molecule type" value="Genomic_DNA"/>
</dbReference>
<name>A0A836J8P5_9HYME</name>